<dbReference type="Gene3D" id="1.10.287.110">
    <property type="entry name" value="DnaJ domain"/>
    <property type="match status" value="1"/>
</dbReference>
<feature type="domain" description="J" evidence="2">
    <location>
        <begin position="6"/>
        <end position="62"/>
    </location>
</feature>
<evidence type="ECO:0000313" key="3">
    <source>
        <dbReference type="EMBL" id="BAD79052.1"/>
    </source>
</evidence>
<dbReference type="Gene3D" id="1.25.40.10">
    <property type="entry name" value="Tetratricopeptide repeat domain"/>
    <property type="match status" value="1"/>
</dbReference>
<accession>A0A0H3K231</accession>
<dbReference type="EMBL" id="AP008231">
    <property type="protein sequence ID" value="BAD79052.1"/>
    <property type="molecule type" value="Genomic_DNA"/>
</dbReference>
<dbReference type="PROSITE" id="PS50076">
    <property type="entry name" value="DNAJ_2"/>
    <property type="match status" value="1"/>
</dbReference>
<dbReference type="SUPFAM" id="SSF46565">
    <property type="entry name" value="Chaperone J-domain"/>
    <property type="match status" value="1"/>
</dbReference>
<organism evidence="3 4">
    <name type="scientific">Synechococcus sp. (strain ATCC 27144 / PCC 6301 / SAUG 1402/1)</name>
    <name type="common">Anacystis nidulans</name>
    <dbReference type="NCBI Taxonomy" id="269084"/>
    <lineage>
        <taxon>Bacteria</taxon>
        <taxon>Bacillati</taxon>
        <taxon>Cyanobacteriota</taxon>
        <taxon>Cyanophyceae</taxon>
        <taxon>Synechococcales</taxon>
        <taxon>Synechococcaceae</taxon>
        <taxon>Synechococcus</taxon>
    </lineage>
</organism>
<dbReference type="InterPro" id="IPR011990">
    <property type="entry name" value="TPR-like_helical_dom_sf"/>
</dbReference>
<dbReference type="eggNOG" id="COG0484">
    <property type="taxonomic scope" value="Bacteria"/>
</dbReference>
<evidence type="ECO:0000256" key="1">
    <source>
        <dbReference type="SAM" id="MobiDB-lite"/>
    </source>
</evidence>
<dbReference type="InterPro" id="IPR001623">
    <property type="entry name" value="DnaJ_domain"/>
</dbReference>
<protein>
    <recommendedName>
        <fullName evidence="2">J domain-containing protein</fullName>
    </recommendedName>
</protein>
<feature type="compositionally biased region" description="Low complexity" evidence="1">
    <location>
        <begin position="67"/>
        <end position="76"/>
    </location>
</feature>
<gene>
    <name evidence="3" type="ordered locus">syc0862_c</name>
</gene>
<dbReference type="KEGG" id="syc:syc0862_c"/>
<dbReference type="AlphaFoldDB" id="A0A0H3K231"/>
<dbReference type="RefSeq" id="WP_011243174.1">
    <property type="nucleotide sequence ID" value="NC_006576.1"/>
</dbReference>
<dbReference type="SMART" id="SM00271">
    <property type="entry name" value="DnaJ"/>
    <property type="match status" value="1"/>
</dbReference>
<dbReference type="Proteomes" id="UP000001175">
    <property type="component" value="Chromosome"/>
</dbReference>
<dbReference type="Pfam" id="PF00226">
    <property type="entry name" value="DnaJ"/>
    <property type="match status" value="1"/>
</dbReference>
<proteinExistence type="predicted"/>
<evidence type="ECO:0000259" key="2">
    <source>
        <dbReference type="PROSITE" id="PS50076"/>
    </source>
</evidence>
<reference evidence="3 4" key="1">
    <citation type="journal article" date="2007" name="Photosyn. Res.">
        <title>Complete nucleotide sequence of the freshwater unicellular cyanobacterium Synechococcus elongatus PCC 6301 chromosome: gene content and organization.</title>
        <authorList>
            <person name="Sugita C."/>
            <person name="Ogata K."/>
            <person name="Shikata M."/>
            <person name="Jikuya H."/>
            <person name="Takano J."/>
            <person name="Furumichi M."/>
            <person name="Kanehisa M."/>
            <person name="Omata T."/>
            <person name="Sugiura M."/>
            <person name="Sugita M."/>
        </authorList>
    </citation>
    <scope>NUCLEOTIDE SEQUENCE [LARGE SCALE GENOMIC DNA]</scope>
    <source>
        <strain evidence="4">ATCC 27144 / PCC 6301 / SAUG 1402/1</strain>
    </source>
</reference>
<dbReference type="InterPro" id="IPR036869">
    <property type="entry name" value="J_dom_sf"/>
</dbReference>
<dbReference type="GeneID" id="72429499"/>
<feature type="region of interest" description="Disordered" evidence="1">
    <location>
        <begin position="67"/>
        <end position="107"/>
    </location>
</feature>
<dbReference type="SUPFAM" id="SSF48452">
    <property type="entry name" value="TPR-like"/>
    <property type="match status" value="1"/>
</dbReference>
<evidence type="ECO:0000313" key="4">
    <source>
        <dbReference type="Proteomes" id="UP000001175"/>
    </source>
</evidence>
<dbReference type="CDD" id="cd06257">
    <property type="entry name" value="DnaJ"/>
    <property type="match status" value="1"/>
</dbReference>
<name>A0A0H3K231_SYNP6</name>
<dbReference type="PRINTS" id="PR00625">
    <property type="entry name" value="JDOMAIN"/>
</dbReference>
<sequence length="206" mass="23285">MDAVTQARLLLQLPLDFDEAQLKRHYRQRAKALHPDHNDSPEAQTQFQELTLAYQCLQQSLRDRSAAAAADPAAAPENSGGPKVTVVRRQASAQAASSPPPPPLTPEQMLLRRNAEVQLEDLRRQGKLVQALLVVDALLQQLPTDARAQQLKGWVYYDYAQQLIGQNKVDRARQYLKGALKWAKGDAELWRRIEATYTRLERRGRS</sequence>